<dbReference type="Gene3D" id="1.10.10.610">
    <property type="entry name" value="YehU-like"/>
    <property type="match status" value="1"/>
</dbReference>
<dbReference type="Pfam" id="PF06794">
    <property type="entry name" value="UPF0270"/>
    <property type="match status" value="1"/>
</dbReference>
<evidence type="ECO:0000313" key="2">
    <source>
        <dbReference type="EMBL" id="SEH04797.1"/>
    </source>
</evidence>
<sequence length="73" mass="8387">MIQVPFDALETETLDRVITHFILREGSDYGEQEVSFEQKLAQVHQQLQTGSAILVFDEDEQSVNIILQEQLPK</sequence>
<accession>A0A1H6F3S1</accession>
<dbReference type="SUPFAM" id="SSF118001">
    <property type="entry name" value="YehU-like"/>
    <property type="match status" value="1"/>
</dbReference>
<name>A0A1H6F3S1_9GAMM</name>
<dbReference type="RefSeq" id="WP_286019007.1">
    <property type="nucleotide sequence ID" value="NZ_FMSV02000117.1"/>
</dbReference>
<protein>
    <submittedName>
        <fullName evidence="2">Uncharacterized protein</fullName>
    </submittedName>
</protein>
<dbReference type="AlphaFoldDB" id="A0A1H6F3S1"/>
<organism evidence="2 3">
    <name type="scientific">Candidatus Venteria ishoeyi</name>
    <dbReference type="NCBI Taxonomy" id="1899563"/>
    <lineage>
        <taxon>Bacteria</taxon>
        <taxon>Pseudomonadati</taxon>
        <taxon>Pseudomonadota</taxon>
        <taxon>Gammaproteobacteria</taxon>
        <taxon>Thiotrichales</taxon>
        <taxon>Thiotrichaceae</taxon>
        <taxon>Venteria</taxon>
    </lineage>
</organism>
<evidence type="ECO:0000313" key="3">
    <source>
        <dbReference type="Proteomes" id="UP000236724"/>
    </source>
</evidence>
<dbReference type="InterPro" id="IPR036685">
    <property type="entry name" value="YehU-like_sf"/>
</dbReference>
<dbReference type="PIRSF" id="PIRSF006169">
    <property type="entry name" value="UCP006169"/>
    <property type="match status" value="1"/>
</dbReference>
<reference evidence="2 3" key="1">
    <citation type="submission" date="2016-10" db="EMBL/GenBank/DDBJ databases">
        <authorList>
            <person name="de Groot N.N."/>
        </authorList>
    </citation>
    <scope>NUCLEOTIDE SEQUENCE [LARGE SCALE GENOMIC DNA]</scope>
    <source>
        <strain evidence="2">MBHS1</strain>
    </source>
</reference>
<keyword evidence="3" id="KW-1185">Reference proteome</keyword>
<proteinExistence type="inferred from homology"/>
<dbReference type="NCBIfam" id="NF003438">
    <property type="entry name" value="PRK04966.1"/>
    <property type="match status" value="1"/>
</dbReference>
<evidence type="ECO:0000256" key="1">
    <source>
        <dbReference type="ARBA" id="ARBA00006450"/>
    </source>
</evidence>
<dbReference type="EMBL" id="FMSV02000117">
    <property type="protein sequence ID" value="SEH04797.1"/>
    <property type="molecule type" value="Genomic_DNA"/>
</dbReference>
<dbReference type="InterPro" id="IPR010648">
    <property type="entry name" value="UPF0270"/>
</dbReference>
<comment type="similarity">
    <text evidence="1">Belongs to the UPF0270 family.</text>
</comment>
<dbReference type="Proteomes" id="UP000236724">
    <property type="component" value="Unassembled WGS sequence"/>
</dbReference>
<gene>
    <name evidence="2" type="ORF">MBHS_00649</name>
</gene>